<keyword evidence="4" id="KW-1185">Reference proteome</keyword>
<reference evidence="3" key="1">
    <citation type="journal article" date="2020" name="New Phytol.">
        <title>Comparative genomics reveals dynamic genome evolution in host specialist ectomycorrhizal fungi.</title>
        <authorList>
            <person name="Lofgren L.A."/>
            <person name="Nguyen N.H."/>
            <person name="Vilgalys R."/>
            <person name="Ruytinx J."/>
            <person name="Liao H.L."/>
            <person name="Branco S."/>
            <person name="Kuo A."/>
            <person name="LaButti K."/>
            <person name="Lipzen A."/>
            <person name="Andreopoulos W."/>
            <person name="Pangilinan J."/>
            <person name="Riley R."/>
            <person name="Hundley H."/>
            <person name="Na H."/>
            <person name="Barry K."/>
            <person name="Grigoriev I.V."/>
            <person name="Stajich J.E."/>
            <person name="Kennedy P.G."/>
        </authorList>
    </citation>
    <scope>NUCLEOTIDE SEQUENCE</scope>
    <source>
        <strain evidence="3">MN1</strain>
    </source>
</reference>
<accession>A0A9P7DK83</accession>
<feature type="domain" description="Integrase core" evidence="2">
    <location>
        <begin position="143"/>
        <end position="322"/>
    </location>
</feature>
<protein>
    <recommendedName>
        <fullName evidence="2">Integrase core domain-containing protein</fullName>
    </recommendedName>
</protein>
<comment type="caution">
    <text evidence="3">The sequence shown here is derived from an EMBL/GenBank/DDBJ whole genome shotgun (WGS) entry which is preliminary data.</text>
</comment>
<feature type="compositionally biased region" description="Acidic residues" evidence="1">
    <location>
        <begin position="462"/>
        <end position="485"/>
    </location>
</feature>
<proteinExistence type="predicted"/>
<dbReference type="OrthoDB" id="5946233at2759"/>
<dbReference type="Pfam" id="PF24764">
    <property type="entry name" value="rva_4"/>
    <property type="match status" value="1"/>
</dbReference>
<dbReference type="EMBL" id="JABBWG010000238">
    <property type="protein sequence ID" value="KAG1796880.1"/>
    <property type="molecule type" value="Genomic_DNA"/>
</dbReference>
<gene>
    <name evidence="3" type="ORF">BJ212DRAFT_1592075</name>
</gene>
<name>A0A9P7DK83_9AGAM</name>
<evidence type="ECO:0000313" key="3">
    <source>
        <dbReference type="EMBL" id="KAG1796880.1"/>
    </source>
</evidence>
<evidence type="ECO:0000256" key="1">
    <source>
        <dbReference type="SAM" id="MobiDB-lite"/>
    </source>
</evidence>
<sequence>MELRQMLNTLGHNGQVPAPPDALIRPIIEDFVAKGYNNPEIVTRLRRYYDTDAYNVLIDLLKKRHSQWGLKSAHGQAHTITSIGPAIECVQARFPKQGSHDMRQTLIHEEKIIVLRKLILCYMNLYHPEDIQACKSQHLKRSIYWTAGVNDIWVFDQHDKWRCFQLYLHVAIEPFLGCVLWLKIWWTNHNPRLICGWYCDTVETLGAMPLVTQSDPGSENNGIANGHTLLRHMQDPTLARTLQHKFKGQHCNIKPKIFWSKLQRRWTPGFEDILDCGINNGIYNPDDALERLVFHYVFILWLQHELDLFAEKFNNVKPRHNIHKILPHGRPNDIFYHAEDFESCDFSVKVDRTMLDAVRQTYAVPDHPVFCLVPHDFSQQASAFMAELGTRPVTQDNVWNIYADLLMCFHLIEEEEQIRELLTAQPPLPCDGDKMLGSEDLPIVDLPPFVEGSGPGGKNNSDAEEEQSDDASSDFYEFDWTDDEP</sequence>
<dbReference type="PANTHER" id="PTHR46177">
    <property type="entry name" value="INTEGRASE CATALYTIC DOMAIN-CONTAINING PROTEIN"/>
    <property type="match status" value="1"/>
</dbReference>
<dbReference type="GeneID" id="64636539"/>
<dbReference type="InterPro" id="IPR058913">
    <property type="entry name" value="Integrase_dom_put"/>
</dbReference>
<dbReference type="PANTHER" id="PTHR46177:SF1">
    <property type="entry name" value="INTEGRASE CATALYTIC DOMAIN-CONTAINING PROTEIN"/>
    <property type="match status" value="1"/>
</dbReference>
<dbReference type="Proteomes" id="UP000807769">
    <property type="component" value="Unassembled WGS sequence"/>
</dbReference>
<dbReference type="RefSeq" id="XP_041185413.1">
    <property type="nucleotide sequence ID" value="XM_041342523.1"/>
</dbReference>
<dbReference type="AlphaFoldDB" id="A0A9P7DK83"/>
<feature type="region of interest" description="Disordered" evidence="1">
    <location>
        <begin position="437"/>
        <end position="485"/>
    </location>
</feature>
<organism evidence="3 4">
    <name type="scientific">Suillus subaureus</name>
    <dbReference type="NCBI Taxonomy" id="48587"/>
    <lineage>
        <taxon>Eukaryota</taxon>
        <taxon>Fungi</taxon>
        <taxon>Dikarya</taxon>
        <taxon>Basidiomycota</taxon>
        <taxon>Agaricomycotina</taxon>
        <taxon>Agaricomycetes</taxon>
        <taxon>Agaricomycetidae</taxon>
        <taxon>Boletales</taxon>
        <taxon>Suillineae</taxon>
        <taxon>Suillaceae</taxon>
        <taxon>Suillus</taxon>
    </lineage>
</organism>
<evidence type="ECO:0000313" key="4">
    <source>
        <dbReference type="Proteomes" id="UP000807769"/>
    </source>
</evidence>
<evidence type="ECO:0000259" key="2">
    <source>
        <dbReference type="Pfam" id="PF24764"/>
    </source>
</evidence>